<evidence type="ECO:0000313" key="2">
    <source>
        <dbReference type="EMBL" id="GGI01361.1"/>
    </source>
</evidence>
<evidence type="ECO:0000313" key="5">
    <source>
        <dbReference type="Proteomes" id="UP000818603"/>
    </source>
</evidence>
<proteinExistence type="predicted"/>
<dbReference type="EMBL" id="VCJR02000004">
    <property type="protein sequence ID" value="NHK29246.1"/>
    <property type="molecule type" value="Genomic_DNA"/>
</dbReference>
<organism evidence="2 4">
    <name type="scientific">Aquisalinus luteolus</name>
    <dbReference type="NCBI Taxonomy" id="1566827"/>
    <lineage>
        <taxon>Bacteria</taxon>
        <taxon>Pseudomonadati</taxon>
        <taxon>Pseudomonadota</taxon>
        <taxon>Alphaproteobacteria</taxon>
        <taxon>Parvularculales</taxon>
        <taxon>Parvularculaceae</taxon>
        <taxon>Aquisalinus</taxon>
    </lineage>
</organism>
<accession>A0A8J3A426</accession>
<evidence type="ECO:0000313" key="3">
    <source>
        <dbReference type="EMBL" id="NHK29246.1"/>
    </source>
</evidence>
<reference evidence="3 5" key="2">
    <citation type="submission" date="2020-02" db="EMBL/GenBank/DDBJ databases">
        <title>Genome sequence of Parvularcula flava strain NH6-79.</title>
        <authorList>
            <person name="Abdul Karim M.H."/>
            <person name="Lam M.Q."/>
            <person name="Chen S.J."/>
            <person name="Yahya A."/>
            <person name="Shahir S."/>
            <person name="Shamsir M.S."/>
            <person name="Chong C.S."/>
        </authorList>
    </citation>
    <scope>NUCLEOTIDE SEQUENCE [LARGE SCALE GENOMIC DNA]</scope>
    <source>
        <strain evidence="3 5">NH6-79</strain>
    </source>
</reference>
<reference evidence="2" key="1">
    <citation type="journal article" date="2014" name="Int. J. Syst. Evol. Microbiol.">
        <title>Complete genome sequence of Corynebacterium casei LMG S-19264T (=DSM 44701T), isolated from a smear-ripened cheese.</title>
        <authorList>
            <consortium name="US DOE Joint Genome Institute (JGI-PGF)"/>
            <person name="Walter F."/>
            <person name="Albersmeier A."/>
            <person name="Kalinowski J."/>
            <person name="Ruckert C."/>
        </authorList>
    </citation>
    <scope>NUCLEOTIDE SEQUENCE</scope>
    <source>
        <strain evidence="2">CGMCC 1.14984</strain>
    </source>
</reference>
<dbReference type="Pfam" id="PF09995">
    <property type="entry name" value="MPAB_Lcp_cat"/>
    <property type="match status" value="1"/>
</dbReference>
<keyword evidence="2" id="KW-0418">Kinase</keyword>
<dbReference type="GO" id="GO:0016491">
    <property type="term" value="F:oxidoreductase activity"/>
    <property type="evidence" value="ECO:0007669"/>
    <property type="project" value="InterPro"/>
</dbReference>
<protein>
    <submittedName>
        <fullName evidence="3">DUF2236 domain-containing protein</fullName>
    </submittedName>
    <submittedName>
        <fullName evidence="2">Histidine kinase</fullName>
    </submittedName>
</protein>
<dbReference type="GO" id="GO:0016301">
    <property type="term" value="F:kinase activity"/>
    <property type="evidence" value="ECO:0007669"/>
    <property type="project" value="UniProtKB-KW"/>
</dbReference>
<evidence type="ECO:0000259" key="1">
    <source>
        <dbReference type="Pfam" id="PF09995"/>
    </source>
</evidence>
<dbReference type="EMBL" id="BMGZ01000004">
    <property type="protein sequence ID" value="GGI01361.1"/>
    <property type="molecule type" value="Genomic_DNA"/>
</dbReference>
<keyword evidence="2" id="KW-0808">Transferase</keyword>
<keyword evidence="5" id="KW-1185">Reference proteome</keyword>
<reference evidence="2" key="3">
    <citation type="submission" date="2020-09" db="EMBL/GenBank/DDBJ databases">
        <authorList>
            <person name="Sun Q."/>
            <person name="Zhou Y."/>
        </authorList>
    </citation>
    <scope>NUCLEOTIDE SEQUENCE</scope>
    <source>
        <strain evidence="2">CGMCC 1.14984</strain>
    </source>
</reference>
<dbReference type="PANTHER" id="PTHR36151">
    <property type="entry name" value="BLR2777 PROTEIN"/>
    <property type="match status" value="1"/>
</dbReference>
<dbReference type="PANTHER" id="PTHR36151:SF3">
    <property type="entry name" value="ER-BOUND OXYGENASE MPAB_MPAB'_RUBBER OXYGENASE CATALYTIC DOMAIN-CONTAINING PROTEIN"/>
    <property type="match status" value="1"/>
</dbReference>
<dbReference type="RefSeq" id="WP_155142104.1">
    <property type="nucleotide sequence ID" value="NZ_BMGZ01000004.1"/>
</dbReference>
<dbReference type="Proteomes" id="UP000621856">
    <property type="component" value="Unassembled WGS sequence"/>
</dbReference>
<dbReference type="InterPro" id="IPR018713">
    <property type="entry name" value="MPAB/Lcp_cat_dom"/>
</dbReference>
<dbReference type="Proteomes" id="UP000818603">
    <property type="component" value="Unassembled WGS sequence"/>
</dbReference>
<dbReference type="AlphaFoldDB" id="A0A8J3A426"/>
<gene>
    <name evidence="3" type="ORF">FF098_015110</name>
    <name evidence="2" type="ORF">GCM10011355_31820</name>
</gene>
<name>A0A8J3A426_9PROT</name>
<feature type="domain" description="ER-bound oxygenase mpaB/mpaB'/Rubber oxygenase catalytic" evidence="1">
    <location>
        <begin position="46"/>
        <end position="258"/>
    </location>
</feature>
<evidence type="ECO:0000313" key="4">
    <source>
        <dbReference type="Proteomes" id="UP000621856"/>
    </source>
</evidence>
<comment type="caution">
    <text evidence="2">The sequence shown here is derived from an EMBL/GenBank/DDBJ whole genome shotgun (WGS) entry which is preliminary data.</text>
</comment>
<sequence length="298" mass="33101">MPLRRLITAPLDSQARDFLYTGQITPETFASPAGEEALFAADSVTWRVFKNPVSLYIGGIAAVILEFADPRVRSGVWDHSSFRREPVERMKRTGLAAMVTVYAARPVAEDIIARVNRMHEKVRGETPDGMAYHASDPDLLDWVQVTATYGFLEAYHSYAATLTDLERDRAYSEAQAGGAPYGAKSLPASRAEQAAMFEQRKAVFEPSPIIDDFLEIVRKARTLPAPASLSQDMLVRAAVDLVPEDIREILQLGDRYRLHGWERTMIKAMASMADKMPLPSAPPAIACKRLGLPVDYLY</sequence>